<dbReference type="EMBL" id="JOKH01000006">
    <property type="protein sequence ID" value="KEQ16247.1"/>
    <property type="molecule type" value="Genomic_DNA"/>
</dbReference>
<evidence type="ECO:0008006" key="4">
    <source>
        <dbReference type="Google" id="ProtNLM"/>
    </source>
</evidence>
<dbReference type="AlphaFoldDB" id="A0A081NCS4"/>
<proteinExistence type="predicted"/>
<keyword evidence="3" id="KW-1185">Reference proteome</keyword>
<dbReference type="RefSeq" id="WP_034840938.1">
    <property type="nucleotide sequence ID" value="NZ_JOKH01000006.1"/>
</dbReference>
<evidence type="ECO:0000313" key="3">
    <source>
        <dbReference type="Proteomes" id="UP000028073"/>
    </source>
</evidence>
<feature type="chain" id="PRO_5001760698" description="Beta-1,3-glucanase N-terminal domain-containing protein" evidence="1">
    <location>
        <begin position="24"/>
        <end position="492"/>
    </location>
</feature>
<reference evidence="2 3" key="1">
    <citation type="submission" date="2014-06" db="EMBL/GenBank/DDBJ databases">
        <title>Whole Genome Sequences of Three Symbiotic Endozoicomonas Bacteria.</title>
        <authorList>
            <person name="Neave M.J."/>
            <person name="Apprill A."/>
            <person name="Voolstra C.R."/>
        </authorList>
    </citation>
    <scope>NUCLEOTIDE SEQUENCE [LARGE SCALE GENOMIC DNA]</scope>
    <source>
        <strain evidence="2 3">DSM 25634</strain>
    </source>
</reference>
<sequence>MEVKRRILITIATATLFNGVAQANAPSYRELTIPDGYSVPYFGCEIPFTGNARAIVRTSGEPGQEHILYNVDLGSPGYDCNPITSPEEKNWAGLIMDQNSGRIIAQLQDSGDHRFKTTTIYAADVALNFPVGYAYNENTGSNLYTEGAPIIWQVNSYGNYISSYLPLPKDIDPKYALIPSIVADDGLTVTGTTYQVNYGDEDLLEAGFEHSPEHSYKSRAYNPHRELANRLTHTQKHLGLYLKEKTQDPAKYSEVTWYRSSTDEPFKVAWVTHPTLVEGSAHSIDASANASHILFNGKNSQGSIASFLALFNVTSGNFSSVAKYGKATESLRIDRSGSNIILKTPLKDESYLVESSARNFSSALATRFTNNGLPETRVGENASPYSDFEAFVSYSSYPFDGFMVSPGNSGIRVESTSEIKSAFDYLINYCNVKEMNEWNIDNWHFLYHGIKSNGHHTYYGYYNDSHNHKDLLFTVTVDQSACKAPARSYLNQ</sequence>
<evidence type="ECO:0000313" key="2">
    <source>
        <dbReference type="EMBL" id="KEQ16247.1"/>
    </source>
</evidence>
<comment type="caution">
    <text evidence="2">The sequence shown here is derived from an EMBL/GenBank/DDBJ whole genome shotgun (WGS) entry which is preliminary data.</text>
</comment>
<accession>A0A081NCS4</accession>
<organism evidence="2 3">
    <name type="scientific">Endozoicomonas numazuensis</name>
    <dbReference type="NCBI Taxonomy" id="1137799"/>
    <lineage>
        <taxon>Bacteria</taxon>
        <taxon>Pseudomonadati</taxon>
        <taxon>Pseudomonadota</taxon>
        <taxon>Gammaproteobacteria</taxon>
        <taxon>Oceanospirillales</taxon>
        <taxon>Endozoicomonadaceae</taxon>
        <taxon>Endozoicomonas</taxon>
    </lineage>
</organism>
<feature type="signal peptide" evidence="1">
    <location>
        <begin position="1"/>
        <end position="23"/>
    </location>
</feature>
<keyword evidence="1" id="KW-0732">Signal</keyword>
<protein>
    <recommendedName>
        <fullName evidence="4">Beta-1,3-glucanase N-terminal domain-containing protein</fullName>
    </recommendedName>
</protein>
<evidence type="ECO:0000256" key="1">
    <source>
        <dbReference type="SAM" id="SignalP"/>
    </source>
</evidence>
<name>A0A081NCS4_9GAMM</name>
<dbReference type="Proteomes" id="UP000028073">
    <property type="component" value="Unassembled WGS sequence"/>
</dbReference>
<gene>
    <name evidence="2" type="ORF">GZ78_23825</name>
</gene>